<dbReference type="GO" id="GO:0015074">
    <property type="term" value="P:DNA integration"/>
    <property type="evidence" value="ECO:0007669"/>
    <property type="project" value="UniProtKB-KW"/>
</dbReference>
<dbReference type="Proteomes" id="UP000198384">
    <property type="component" value="Unassembled WGS sequence"/>
</dbReference>
<dbReference type="PROSITE" id="PS51898">
    <property type="entry name" value="TYR_RECOMBINASE"/>
    <property type="match status" value="1"/>
</dbReference>
<evidence type="ECO:0000259" key="5">
    <source>
        <dbReference type="PROSITE" id="PS51898"/>
    </source>
</evidence>
<dbReference type="PANTHER" id="PTHR30349">
    <property type="entry name" value="PHAGE INTEGRASE-RELATED"/>
    <property type="match status" value="1"/>
</dbReference>
<dbReference type="Gene3D" id="1.10.443.10">
    <property type="entry name" value="Intergrase catalytic core"/>
    <property type="match status" value="1"/>
</dbReference>
<dbReference type="InterPro" id="IPR050090">
    <property type="entry name" value="Tyrosine_recombinase_XerCD"/>
</dbReference>
<evidence type="ECO:0000313" key="6">
    <source>
        <dbReference type="EMBL" id="SNR61193.1"/>
    </source>
</evidence>
<accession>A0A238XRX4</accession>
<sequence length="398" mass="46096">MTQKKDSLPTLLLKKVEHRNKVQLLVLFDFNFKMKEQIKALGGYYWSQSLKGWYTPFSSENVTILKEALKDSASFKLDASVYESISVIPLRKQRNISEENKNVLRLFVKYLKGKRFSESTVKTYFTFVADFFDYIQDTELESVNNRTIELFIEDVFIPRKYSISTHRQFISAMKVFKAFYPESKIDEIQLKRPKKSKLLPTVLSKEEIIDLLRCTKNLKHRAILAMIYSAGLRISELLNLTLKDIDIDRRQIIVKNSKGRRDRHIILADSFIPLLLNYVNSFDPVTYFAEGKPGVKYSSESVRAFLHRSTKMAKISKKVTPHTLRHSYATHLLENGIDLRYIQELLGHAKPETTMIYTHVSKKDLLNIKSPLDIALKSLSQDNGNSTHFTKKISGNIN</sequence>
<reference evidence="6 7" key="1">
    <citation type="submission" date="2017-06" db="EMBL/GenBank/DDBJ databases">
        <authorList>
            <person name="Kim H.J."/>
            <person name="Triplett B.A."/>
        </authorList>
    </citation>
    <scope>NUCLEOTIDE SEQUENCE [LARGE SCALE GENOMIC DNA]</scope>
    <source>
        <strain evidence="6 7">DSM 29150</strain>
    </source>
</reference>
<dbReference type="InterPro" id="IPR013762">
    <property type="entry name" value="Integrase-like_cat_sf"/>
</dbReference>
<dbReference type="SUPFAM" id="SSF56349">
    <property type="entry name" value="DNA breaking-rejoining enzymes"/>
    <property type="match status" value="1"/>
</dbReference>
<dbReference type="Gene3D" id="1.10.150.130">
    <property type="match status" value="1"/>
</dbReference>
<dbReference type="Pfam" id="PF13495">
    <property type="entry name" value="Phage_int_SAM_4"/>
    <property type="match status" value="1"/>
</dbReference>
<keyword evidence="2" id="KW-0229">DNA integration</keyword>
<dbReference type="AlphaFoldDB" id="A0A238XRX4"/>
<dbReference type="InterPro" id="IPR010998">
    <property type="entry name" value="Integrase_recombinase_N"/>
</dbReference>
<evidence type="ECO:0000256" key="3">
    <source>
        <dbReference type="ARBA" id="ARBA00023125"/>
    </source>
</evidence>
<dbReference type="GO" id="GO:0006310">
    <property type="term" value="P:DNA recombination"/>
    <property type="evidence" value="ECO:0007669"/>
    <property type="project" value="UniProtKB-KW"/>
</dbReference>
<proteinExistence type="inferred from homology"/>
<evidence type="ECO:0000256" key="4">
    <source>
        <dbReference type="ARBA" id="ARBA00023172"/>
    </source>
</evidence>
<keyword evidence="7" id="KW-1185">Reference proteome</keyword>
<dbReference type="PANTHER" id="PTHR30349:SF41">
    <property type="entry name" value="INTEGRASE_RECOMBINASE PROTEIN MJ0367-RELATED"/>
    <property type="match status" value="1"/>
</dbReference>
<dbReference type="Pfam" id="PF00589">
    <property type="entry name" value="Phage_integrase"/>
    <property type="match status" value="1"/>
</dbReference>
<protein>
    <submittedName>
        <fullName evidence="6">Site-specific recombinase XerD</fullName>
    </submittedName>
</protein>
<evidence type="ECO:0000313" key="7">
    <source>
        <dbReference type="Proteomes" id="UP000198384"/>
    </source>
</evidence>
<organism evidence="6 7">
    <name type="scientific">Lutibacter agarilyticus</name>
    <dbReference type="NCBI Taxonomy" id="1109740"/>
    <lineage>
        <taxon>Bacteria</taxon>
        <taxon>Pseudomonadati</taxon>
        <taxon>Bacteroidota</taxon>
        <taxon>Flavobacteriia</taxon>
        <taxon>Flavobacteriales</taxon>
        <taxon>Flavobacteriaceae</taxon>
        <taxon>Lutibacter</taxon>
    </lineage>
</organism>
<name>A0A238XRX4_9FLAO</name>
<evidence type="ECO:0000256" key="2">
    <source>
        <dbReference type="ARBA" id="ARBA00022908"/>
    </source>
</evidence>
<keyword evidence="4" id="KW-0233">DNA recombination</keyword>
<dbReference type="InterPro" id="IPR011010">
    <property type="entry name" value="DNA_brk_join_enz"/>
</dbReference>
<keyword evidence="3" id="KW-0238">DNA-binding</keyword>
<dbReference type="GO" id="GO:0003677">
    <property type="term" value="F:DNA binding"/>
    <property type="evidence" value="ECO:0007669"/>
    <property type="project" value="UniProtKB-KW"/>
</dbReference>
<evidence type="ECO:0000256" key="1">
    <source>
        <dbReference type="ARBA" id="ARBA00008857"/>
    </source>
</evidence>
<dbReference type="InterPro" id="IPR002104">
    <property type="entry name" value="Integrase_catalytic"/>
</dbReference>
<dbReference type="RefSeq" id="WP_245813522.1">
    <property type="nucleotide sequence ID" value="NZ_FZNT01000006.1"/>
</dbReference>
<dbReference type="InterPro" id="IPR004107">
    <property type="entry name" value="Integrase_SAM-like_N"/>
</dbReference>
<feature type="domain" description="Tyr recombinase" evidence="5">
    <location>
        <begin position="198"/>
        <end position="370"/>
    </location>
</feature>
<dbReference type="EMBL" id="FZNT01000006">
    <property type="protein sequence ID" value="SNR61193.1"/>
    <property type="molecule type" value="Genomic_DNA"/>
</dbReference>
<gene>
    <name evidence="6" type="ORF">SAMN06265371_106245</name>
</gene>
<comment type="similarity">
    <text evidence="1">Belongs to the 'phage' integrase family.</text>
</comment>